<dbReference type="EMBL" id="CP000479">
    <property type="protein sequence ID" value="ABK65821.1"/>
    <property type="molecule type" value="Genomic_DNA"/>
</dbReference>
<dbReference type="RefSeq" id="WP_009974762.1">
    <property type="nucleotide sequence ID" value="NC_008595.1"/>
</dbReference>
<accession>A0A0H2ZVE9</accession>
<dbReference type="InterPro" id="IPR036188">
    <property type="entry name" value="FAD/NAD-bd_sf"/>
</dbReference>
<dbReference type="Gene3D" id="3.50.50.60">
    <property type="entry name" value="FAD/NAD(P)-binding domain"/>
    <property type="match status" value="1"/>
</dbReference>
<reference evidence="2 3" key="1">
    <citation type="submission" date="2006-10" db="EMBL/GenBank/DDBJ databases">
        <authorList>
            <person name="Fleischmann R.D."/>
            <person name="Dodson R.J."/>
            <person name="Haft D.H."/>
            <person name="Merkel J.S."/>
            <person name="Nelson W.C."/>
            <person name="Fraser C.M."/>
        </authorList>
    </citation>
    <scope>NUCLEOTIDE SEQUENCE [LARGE SCALE GENOMIC DNA]</scope>
    <source>
        <strain evidence="2 3">104</strain>
    </source>
</reference>
<dbReference type="PANTHER" id="PTHR43422">
    <property type="entry name" value="THIAMINE THIAZOLE SYNTHASE"/>
    <property type="match status" value="1"/>
</dbReference>
<dbReference type="HOGENOM" id="CLU_028028_2_0_11"/>
<dbReference type="PANTHER" id="PTHR43422:SF3">
    <property type="entry name" value="THIAMINE THIAZOLE SYNTHASE"/>
    <property type="match status" value="1"/>
</dbReference>
<dbReference type="KEGG" id="mav:MAV_0575"/>
<evidence type="ECO:0008006" key="4">
    <source>
        <dbReference type="Google" id="ProtNLM"/>
    </source>
</evidence>
<gene>
    <name evidence="2" type="ordered locus">MAV_0575</name>
</gene>
<dbReference type="Proteomes" id="UP000001574">
    <property type="component" value="Chromosome"/>
</dbReference>
<evidence type="ECO:0000313" key="2">
    <source>
        <dbReference type="EMBL" id="ABK65821.1"/>
    </source>
</evidence>
<name>A0A0H2ZVE9_MYCA1</name>
<evidence type="ECO:0000313" key="3">
    <source>
        <dbReference type="Proteomes" id="UP000001574"/>
    </source>
</evidence>
<proteinExistence type="predicted"/>
<feature type="region of interest" description="Disordered" evidence="1">
    <location>
        <begin position="441"/>
        <end position="477"/>
    </location>
</feature>
<evidence type="ECO:0000256" key="1">
    <source>
        <dbReference type="SAM" id="MobiDB-lite"/>
    </source>
</evidence>
<sequence length="477" mass="51370">MTTKVGEHAVVLGASMGGLLAGRSLADFFDRVTVVERDPLPDAHGARRGVPQGRHLHALLCRGAQAIEELFPGVLDQMVRDGAQYFDGQDLSQLYYNIGGHLMTRSGAAPGLTAYSATRPFLEDHVRGRLRGIPNVTLRDEHCVTRLVSTADRRRVVGAWVADGRTGETTAMPADLVVDATGRAAHTPTWLDSLGYDRPREDRVTVQLTYASQALRMTGEAPRELGLLIGIVPGRPRGCGLLHCEHDTWLLTVMGVGGEEPATLDLATLCDFIADCAPAHLLAAVRGAEPVGEPVRHRMPCSRWRRYDKLRRFPDGLLVTGDAICSFNPIYGQGMSVAALEALALRDCLSSGTTDLARRFFRAAAAPIRQAWQLSTNPDLALPEIEGTPPLIARAFNKYVDRVLTAAETDTVALNQFIRVTSLVDPATRLLRPSIMWRAARARGADHPGTAGGSGTPSSASTPRANVGKSVMSPSTP</sequence>
<dbReference type="AlphaFoldDB" id="A0A0H2ZVE9"/>
<organism evidence="2 3">
    <name type="scientific">Mycobacterium avium (strain 104)</name>
    <dbReference type="NCBI Taxonomy" id="243243"/>
    <lineage>
        <taxon>Bacteria</taxon>
        <taxon>Bacillati</taxon>
        <taxon>Actinomycetota</taxon>
        <taxon>Actinomycetes</taxon>
        <taxon>Mycobacteriales</taxon>
        <taxon>Mycobacteriaceae</taxon>
        <taxon>Mycobacterium</taxon>
        <taxon>Mycobacterium avium complex (MAC)</taxon>
    </lineage>
</organism>
<dbReference type="SUPFAM" id="SSF51905">
    <property type="entry name" value="FAD/NAD(P)-binding domain"/>
    <property type="match status" value="1"/>
</dbReference>
<protein>
    <recommendedName>
        <fullName evidence="4">Hydroxylase</fullName>
    </recommendedName>
</protein>